<evidence type="ECO:0000256" key="6">
    <source>
        <dbReference type="SAM" id="MobiDB-lite"/>
    </source>
</evidence>
<keyword evidence="4" id="KW-0804">Transcription</keyword>
<feature type="compositionally biased region" description="Basic and acidic residues" evidence="6">
    <location>
        <begin position="802"/>
        <end position="823"/>
    </location>
</feature>
<feature type="compositionally biased region" description="Basic and acidic residues" evidence="6">
    <location>
        <begin position="782"/>
        <end position="792"/>
    </location>
</feature>
<dbReference type="Proteomes" id="UP001360560">
    <property type="component" value="Unassembled WGS sequence"/>
</dbReference>
<feature type="region of interest" description="Disordered" evidence="6">
    <location>
        <begin position="116"/>
        <end position="138"/>
    </location>
</feature>
<keyword evidence="3" id="KW-0805">Transcription regulation</keyword>
<evidence type="ECO:0000256" key="4">
    <source>
        <dbReference type="ARBA" id="ARBA00023163"/>
    </source>
</evidence>
<protein>
    <recommendedName>
        <fullName evidence="7">Velvet domain-containing protein</fullName>
    </recommendedName>
</protein>
<dbReference type="Pfam" id="PF11754">
    <property type="entry name" value="Velvet"/>
    <property type="match status" value="1"/>
</dbReference>
<reference evidence="8 9" key="1">
    <citation type="journal article" date="2023" name="Elife">
        <title>Identification of key yeast species and microbe-microbe interactions impacting larval growth of Drosophila in the wild.</title>
        <authorList>
            <person name="Mure A."/>
            <person name="Sugiura Y."/>
            <person name="Maeda R."/>
            <person name="Honda K."/>
            <person name="Sakurai N."/>
            <person name="Takahashi Y."/>
            <person name="Watada M."/>
            <person name="Katoh T."/>
            <person name="Gotoh A."/>
            <person name="Gotoh Y."/>
            <person name="Taniguchi I."/>
            <person name="Nakamura K."/>
            <person name="Hayashi T."/>
            <person name="Katayama T."/>
            <person name="Uemura T."/>
            <person name="Hattori Y."/>
        </authorList>
    </citation>
    <scope>NUCLEOTIDE SEQUENCE [LARGE SCALE GENOMIC DNA]</scope>
    <source>
        <strain evidence="8 9">SC-9</strain>
    </source>
</reference>
<evidence type="ECO:0000313" key="8">
    <source>
        <dbReference type="EMBL" id="GMM33873.1"/>
    </source>
</evidence>
<dbReference type="InterPro" id="IPR021740">
    <property type="entry name" value="Velvet"/>
</dbReference>
<dbReference type="GeneID" id="90071852"/>
<feature type="region of interest" description="Disordered" evidence="6">
    <location>
        <begin position="567"/>
        <end position="626"/>
    </location>
</feature>
<evidence type="ECO:0000256" key="2">
    <source>
        <dbReference type="ARBA" id="ARBA00022969"/>
    </source>
</evidence>
<comment type="subcellular location">
    <subcellularLocation>
        <location evidence="1">Nucleus</location>
    </subcellularLocation>
</comment>
<organism evidence="8 9">
    <name type="scientific">Saccharomycopsis crataegensis</name>
    <dbReference type="NCBI Taxonomy" id="43959"/>
    <lineage>
        <taxon>Eukaryota</taxon>
        <taxon>Fungi</taxon>
        <taxon>Dikarya</taxon>
        <taxon>Ascomycota</taxon>
        <taxon>Saccharomycotina</taxon>
        <taxon>Saccharomycetes</taxon>
        <taxon>Saccharomycopsidaceae</taxon>
        <taxon>Saccharomycopsis</taxon>
    </lineage>
</organism>
<name>A0AAV5QGA5_9ASCO</name>
<proteinExistence type="predicted"/>
<feature type="domain" description="Velvet" evidence="7">
    <location>
        <begin position="17"/>
        <end position="373"/>
    </location>
</feature>
<feature type="compositionally biased region" description="Basic residues" evidence="6">
    <location>
        <begin position="580"/>
        <end position="593"/>
    </location>
</feature>
<dbReference type="Gene3D" id="2.60.40.3960">
    <property type="entry name" value="Velvet domain"/>
    <property type="match status" value="2"/>
</dbReference>
<feature type="compositionally biased region" description="Basic and acidic residues" evidence="6">
    <location>
        <begin position="217"/>
        <end position="226"/>
    </location>
</feature>
<feature type="region of interest" description="Disordered" evidence="6">
    <location>
        <begin position="524"/>
        <end position="545"/>
    </location>
</feature>
<feature type="compositionally biased region" description="Basic and acidic residues" evidence="6">
    <location>
        <begin position="434"/>
        <end position="446"/>
    </location>
</feature>
<feature type="compositionally biased region" description="Low complexity" evidence="6">
    <location>
        <begin position="738"/>
        <end position="747"/>
    </location>
</feature>
<dbReference type="GO" id="GO:0005634">
    <property type="term" value="C:nucleus"/>
    <property type="evidence" value="ECO:0007669"/>
    <property type="project" value="UniProtKB-SubCell"/>
</dbReference>
<dbReference type="RefSeq" id="XP_064850873.1">
    <property type="nucleotide sequence ID" value="XM_064994801.1"/>
</dbReference>
<keyword evidence="9" id="KW-1185">Reference proteome</keyword>
<keyword evidence="2" id="KW-0749">Sporulation</keyword>
<gene>
    <name evidence="8" type="ORF">DASC09_011980</name>
</gene>
<evidence type="ECO:0000256" key="5">
    <source>
        <dbReference type="ARBA" id="ARBA00023242"/>
    </source>
</evidence>
<feature type="region of interest" description="Disordered" evidence="6">
    <location>
        <begin position="782"/>
        <end position="824"/>
    </location>
</feature>
<dbReference type="InterPro" id="IPR037525">
    <property type="entry name" value="Velvet_dom"/>
</dbReference>
<dbReference type="EMBL" id="BTFZ01000002">
    <property type="protein sequence ID" value="GMM33873.1"/>
    <property type="molecule type" value="Genomic_DNA"/>
</dbReference>
<evidence type="ECO:0000259" key="7">
    <source>
        <dbReference type="PROSITE" id="PS51821"/>
    </source>
</evidence>
<evidence type="ECO:0000313" key="9">
    <source>
        <dbReference type="Proteomes" id="UP001360560"/>
    </source>
</evidence>
<feature type="compositionally biased region" description="Polar residues" evidence="6">
    <location>
        <begin position="401"/>
        <end position="432"/>
    </location>
</feature>
<feature type="compositionally biased region" description="Polar residues" evidence="6">
    <location>
        <begin position="117"/>
        <end position="130"/>
    </location>
</feature>
<feature type="region of interest" description="Disordered" evidence="6">
    <location>
        <begin position="190"/>
        <end position="244"/>
    </location>
</feature>
<sequence>MTKSHNFLPLRREQIGAVAPRYQLQVIQQPEQARATGRSKRFTGRRTIDPPPVIQVSLLHYSTTLQSSQDDDIRMDDDNMTRQSSIPTNVTEHKHLSENGIVSDTDKDVEMKDENNIADSKQEYNYNSGNHNGGDGYMVPELKVEDAETSSDDQSQNYEPTDIIQHTLNPLILVASIVDENAPPLIQQPVSRLSTNFDSDEKLESQSENNEVNKPIMEVDEKKDDDISSSSSPPPTSNSGYFNNNLNRLPDFENLVGTKSVVANMVSDKNMEKESSPMKAVFVFSNLSVKQDGNYKLRFTLYEFASYNSLYNHNSFTTPYNGDSLSVRPMIIPRGTIDSAVFKVYTAKKFPGLTTSSKLSFDLKSSGTKIKVRHSIRSGKKSQSQASDPRSLISRSGIFRRNSSNTDSNTPKDPQSTQASIDSNMMMSTPPSTVREEITRRTSVDSDSDRAAIYVNSSYLSPHGNYTSSLYGNDVGDTGSINSFATGASADYLSMTPIVTTMSASSTSSLQSAAHSFGSFFSLGRGNHSQSQSQSSSSQPQQILPHLRPSTSLSHLNSELSPLKMLSDVSSQQVPLAHNQHQHQHQHQHHHHHQDGLIPSPPGSPNPEALLSISNSSSSTVNGYYTTPVQDRNGYYHPYQRSRANTIASNASSITRSNSIGNLAASVNKSHKSSLSNGANSIYSVTATTTSNNNNNNNGIGGSYANNYGGNGNNLSNSSMNNSGNLNSGNNRYDHQSQDSLSSRNSQSFSIPTSVYFQTPNNNHLNLANSLVKKRSDQYLRDDDYDKDEYRNNENNGTDSNMNRRDGERGEKATKKSKTERGNQYKAAIMKIQNIIN</sequence>
<feature type="compositionally biased region" description="Low complexity" evidence="6">
    <location>
        <begin position="712"/>
        <end position="731"/>
    </location>
</feature>
<dbReference type="PANTHER" id="PTHR33572:SF18">
    <property type="entry name" value="SPORE DEVELOPMENT REGULATOR VOSA"/>
    <property type="match status" value="1"/>
</dbReference>
<evidence type="ECO:0000256" key="3">
    <source>
        <dbReference type="ARBA" id="ARBA00023015"/>
    </source>
</evidence>
<dbReference type="PROSITE" id="PS51821">
    <property type="entry name" value="VELVET"/>
    <property type="match status" value="1"/>
</dbReference>
<dbReference type="PANTHER" id="PTHR33572">
    <property type="entry name" value="SPORE DEVELOPMENT REGULATOR VOSA"/>
    <property type="match status" value="1"/>
</dbReference>
<feature type="region of interest" description="Disordered" evidence="6">
    <location>
        <begin position="712"/>
        <end position="747"/>
    </location>
</feature>
<dbReference type="InterPro" id="IPR038491">
    <property type="entry name" value="Velvet_dom_sf"/>
</dbReference>
<comment type="caution">
    <text evidence="8">The sequence shown here is derived from an EMBL/GenBank/DDBJ whole genome shotgun (WGS) entry which is preliminary data.</text>
</comment>
<feature type="region of interest" description="Disordered" evidence="6">
    <location>
        <begin position="372"/>
        <end position="446"/>
    </location>
</feature>
<accession>A0AAV5QGA5</accession>
<dbReference type="GO" id="GO:0030435">
    <property type="term" value="P:sporulation resulting in formation of a cellular spore"/>
    <property type="evidence" value="ECO:0007669"/>
    <property type="project" value="UniProtKB-KW"/>
</dbReference>
<keyword evidence="5" id="KW-0539">Nucleus</keyword>
<feature type="compositionally biased region" description="Low complexity" evidence="6">
    <location>
        <begin position="529"/>
        <end position="542"/>
    </location>
</feature>
<feature type="region of interest" description="Disordered" evidence="6">
    <location>
        <begin position="29"/>
        <end position="49"/>
    </location>
</feature>
<evidence type="ECO:0000256" key="1">
    <source>
        <dbReference type="ARBA" id="ARBA00004123"/>
    </source>
</evidence>
<dbReference type="AlphaFoldDB" id="A0AAV5QGA5"/>